<dbReference type="Proteomes" id="UP001170481">
    <property type="component" value="Unassembled WGS sequence"/>
</dbReference>
<dbReference type="GO" id="GO:0016780">
    <property type="term" value="F:phosphotransferase activity, for other substituted phosphate groups"/>
    <property type="evidence" value="ECO:0007669"/>
    <property type="project" value="TreeGrafter"/>
</dbReference>
<dbReference type="EMBL" id="JAUORK010000032">
    <property type="protein sequence ID" value="MDO6673735.1"/>
    <property type="molecule type" value="Genomic_DNA"/>
</dbReference>
<evidence type="ECO:0000259" key="8">
    <source>
        <dbReference type="Pfam" id="PF02397"/>
    </source>
</evidence>
<reference evidence="10" key="2">
    <citation type="submission" date="2023-07" db="EMBL/GenBank/DDBJ databases">
        <title>Genome content predicts the carbon catabolic preferences of heterotrophic bacteria.</title>
        <authorList>
            <person name="Gralka M."/>
        </authorList>
    </citation>
    <scope>NUCLEOTIDE SEQUENCE</scope>
    <source>
        <strain evidence="10">C2R13</strain>
    </source>
</reference>
<keyword evidence="5 7" id="KW-1133">Transmembrane helix</keyword>
<protein>
    <submittedName>
        <fullName evidence="10">Exopolysaccharide biosynthesis polyprenyl glycosylphosphotransferase</fullName>
    </submittedName>
</protein>
<dbReference type="PANTHER" id="PTHR30576">
    <property type="entry name" value="COLANIC BIOSYNTHESIS UDP-GLUCOSE LIPID CARRIER TRANSFERASE"/>
    <property type="match status" value="1"/>
</dbReference>
<evidence type="ECO:0000313" key="11">
    <source>
        <dbReference type="Proteomes" id="UP001170481"/>
    </source>
</evidence>
<proteinExistence type="inferred from homology"/>
<dbReference type="NCBIfam" id="TIGR03025">
    <property type="entry name" value="EPS_sugtrans"/>
    <property type="match status" value="1"/>
</dbReference>
<evidence type="ECO:0000256" key="7">
    <source>
        <dbReference type="SAM" id="Phobius"/>
    </source>
</evidence>
<evidence type="ECO:0000256" key="6">
    <source>
        <dbReference type="ARBA" id="ARBA00023136"/>
    </source>
</evidence>
<keyword evidence="3" id="KW-0808">Transferase</keyword>
<evidence type="ECO:0000313" key="10">
    <source>
        <dbReference type="EMBL" id="MDO6673735.1"/>
    </source>
</evidence>
<reference evidence="9" key="4">
    <citation type="submission" date="2024-05" db="EMBL/GenBank/DDBJ databases">
        <title>Genome-based characterization of strain KMM 296 and proposal for reclassification of Cobetia litoralis and Cobetia pacifica, and emended description of the species Cobetia amphilecti and Cobetia marina.</title>
        <authorList>
            <person name="Balabanova L."/>
            <person name="Nedashkovskaya O."/>
        </authorList>
    </citation>
    <scope>NUCLEOTIDE SEQUENCE</scope>
    <source>
        <strain evidence="9">NRIC 0815</strain>
    </source>
</reference>
<dbReference type="InterPro" id="IPR003362">
    <property type="entry name" value="Bact_transf"/>
</dbReference>
<feature type="transmembrane region" description="Helical" evidence="7">
    <location>
        <begin position="27"/>
        <end position="45"/>
    </location>
</feature>
<organism evidence="10 11">
    <name type="scientific">Cobetia amphilecti</name>
    <dbReference type="NCBI Taxonomy" id="1055104"/>
    <lineage>
        <taxon>Bacteria</taxon>
        <taxon>Pseudomonadati</taxon>
        <taxon>Pseudomonadota</taxon>
        <taxon>Gammaproteobacteria</taxon>
        <taxon>Oceanospirillales</taxon>
        <taxon>Halomonadaceae</taxon>
        <taxon>Cobetia</taxon>
    </lineage>
</organism>
<reference evidence="9" key="1">
    <citation type="submission" date="2023-04" db="EMBL/GenBank/DDBJ databases">
        <authorList>
            <person name="Otstavnykh N."/>
            <person name="Seitkalieva A."/>
            <person name="Bystritskaya E."/>
        </authorList>
    </citation>
    <scope>NUCLEOTIDE SEQUENCE</scope>
    <source>
        <strain evidence="9">NRIC 0815</strain>
    </source>
</reference>
<accession>A0AAP4U1Q2</accession>
<evidence type="ECO:0000256" key="3">
    <source>
        <dbReference type="ARBA" id="ARBA00022679"/>
    </source>
</evidence>
<feature type="transmembrane region" description="Helical" evidence="7">
    <location>
        <begin position="254"/>
        <end position="275"/>
    </location>
</feature>
<evidence type="ECO:0000313" key="12">
    <source>
        <dbReference type="Proteomes" id="UP001229025"/>
    </source>
</evidence>
<dbReference type="Pfam" id="PF02397">
    <property type="entry name" value="Bac_transf"/>
    <property type="match status" value="1"/>
</dbReference>
<name>A0AAP4U1Q2_9GAMM</name>
<keyword evidence="4 7" id="KW-0812">Transmembrane</keyword>
<evidence type="ECO:0000256" key="4">
    <source>
        <dbReference type="ARBA" id="ARBA00022692"/>
    </source>
</evidence>
<dbReference type="AlphaFoldDB" id="A0AAP4U1Q2"/>
<dbReference type="InterPro" id="IPR017475">
    <property type="entry name" value="EPS_sugar_tfrase"/>
</dbReference>
<feature type="domain" description="Bacterial sugar transferase" evidence="8">
    <location>
        <begin position="249"/>
        <end position="430"/>
    </location>
</feature>
<gene>
    <name evidence="10" type="ORF">Q4535_16645</name>
    <name evidence="9" type="ORF">QLT01_09040</name>
</gene>
<evidence type="ECO:0000313" key="9">
    <source>
        <dbReference type="EMBL" id="MDI5884497.1"/>
    </source>
</evidence>
<feature type="transmembrane region" description="Helical" evidence="7">
    <location>
        <begin position="123"/>
        <end position="141"/>
    </location>
</feature>
<reference evidence="12" key="3">
    <citation type="submission" date="2023-07" db="EMBL/GenBank/DDBJ databases">
        <title>Genome-based characterization of strain KMM 296 and proposal for reclassification of Cobetia litoralis and Cobetia pacifica, and emended description of the species Cobetia amphilecti and Cobetia marina.</title>
        <authorList>
            <person name="Balabanova L."/>
            <person name="Nedashkovskaya O."/>
        </authorList>
    </citation>
    <scope>NUCLEOTIDE SEQUENCE [LARGE SCALE GENOMIC DNA]</scope>
    <source>
        <strain evidence="12">NRIC 0815</strain>
    </source>
</reference>
<dbReference type="GeneID" id="97326930"/>
<evidence type="ECO:0000256" key="2">
    <source>
        <dbReference type="ARBA" id="ARBA00006464"/>
    </source>
</evidence>
<evidence type="ECO:0000256" key="5">
    <source>
        <dbReference type="ARBA" id="ARBA00022989"/>
    </source>
</evidence>
<comment type="subcellular location">
    <subcellularLocation>
        <location evidence="1">Membrane</location>
        <topology evidence="1">Multi-pass membrane protein</topology>
    </subcellularLocation>
</comment>
<feature type="transmembrane region" description="Helical" evidence="7">
    <location>
        <begin position="94"/>
        <end position="117"/>
    </location>
</feature>
<dbReference type="RefSeq" id="WP_225996327.1">
    <property type="nucleotide sequence ID" value="NZ_CANLSP010000001.1"/>
</dbReference>
<dbReference type="GO" id="GO:0016020">
    <property type="term" value="C:membrane"/>
    <property type="evidence" value="ECO:0007669"/>
    <property type="project" value="UniProtKB-SubCell"/>
</dbReference>
<feature type="transmembrane region" description="Helical" evidence="7">
    <location>
        <begin position="65"/>
        <end position="82"/>
    </location>
</feature>
<comment type="similarity">
    <text evidence="2">Belongs to the bacterial sugar transferase family.</text>
</comment>
<dbReference type="Proteomes" id="UP001229025">
    <property type="component" value="Unassembled WGS sequence"/>
</dbReference>
<comment type="caution">
    <text evidence="10">The sequence shown here is derived from an EMBL/GenBank/DDBJ whole genome shotgun (WGS) entry which is preliminary data.</text>
</comment>
<sequence>MSGIPLSMEHQRRYSHHYERLLASKRLQLIFGMLVVVIAPALYQAGLNQLMQGDTHWWLTSDDQWHALLGTGVAYTLSVTAVNRLSRLPGTRSYLYVVPAIVISYLTLMMVLGVLGLEYSRHQVGLSFLLAVSLCTAYYYIDTRLRRMRFAVVPYGKAPSLCTRPGVEWLSLRGPDLVGLPRIDGVVADLRGELPSEWESFLADCTIHRIPVYHATHAHEMITGRVLLDHLYANEFGSLTPREDYEVIKRWMDFTVAALMLPLLAPVMLLTALAIRLDSPGPVIFRQPRMGFHCRPFTVYKFRSMYDGMKGAGFTQEGSDPRITRVGRFIRKCRLDELPQLFNVLKGDMSLIGPRPESMNLADWYRKDVPFFHYRHVVRPGITGWAQVEQGYAAEVEGMIRKLEYDFFYIKHFSFWLDLLVVIRTIKIVISGNGSR</sequence>
<evidence type="ECO:0000256" key="1">
    <source>
        <dbReference type="ARBA" id="ARBA00004141"/>
    </source>
</evidence>
<dbReference type="PANTHER" id="PTHR30576:SF0">
    <property type="entry name" value="UNDECAPRENYL-PHOSPHATE N-ACETYLGALACTOSAMINYL 1-PHOSPHATE TRANSFERASE-RELATED"/>
    <property type="match status" value="1"/>
</dbReference>
<keyword evidence="6 7" id="KW-0472">Membrane</keyword>
<keyword evidence="12" id="KW-1185">Reference proteome</keyword>
<dbReference type="EMBL" id="JASCSA010000006">
    <property type="protein sequence ID" value="MDI5884497.1"/>
    <property type="molecule type" value="Genomic_DNA"/>
</dbReference>